<feature type="compositionally biased region" description="Low complexity" evidence="2">
    <location>
        <begin position="1"/>
        <end position="10"/>
    </location>
</feature>
<dbReference type="Proteomes" id="UP000195105">
    <property type="component" value="Unassembled WGS sequence"/>
</dbReference>
<comment type="caution">
    <text evidence="4">The sequence shown here is derived from an EMBL/GenBank/DDBJ whole genome shotgun (WGS) entry which is preliminary data.</text>
</comment>
<feature type="compositionally biased region" description="Basic residues" evidence="2">
    <location>
        <begin position="31"/>
        <end position="43"/>
    </location>
</feature>
<feature type="compositionally biased region" description="Low complexity" evidence="2">
    <location>
        <begin position="55"/>
        <end position="66"/>
    </location>
</feature>
<dbReference type="Pfam" id="PF12850">
    <property type="entry name" value="Metallophos_2"/>
    <property type="match status" value="1"/>
</dbReference>
<feature type="domain" description="Calcineurin-like phosphoesterase" evidence="3">
    <location>
        <begin position="101"/>
        <end position="300"/>
    </location>
</feature>
<name>A0A243S9D1_9ACTN</name>
<gene>
    <name evidence="4" type="ORF">CA983_05305</name>
</gene>
<dbReference type="EMBL" id="NGFN01000018">
    <property type="protein sequence ID" value="OUD04228.1"/>
    <property type="molecule type" value="Genomic_DNA"/>
</dbReference>
<comment type="similarity">
    <text evidence="1">Belongs to the metallophosphoesterase superfamily. YfcE family.</text>
</comment>
<proteinExistence type="inferred from homology"/>
<reference evidence="4 5" key="1">
    <citation type="submission" date="2017-05" db="EMBL/GenBank/DDBJ databases">
        <title>Biotechnological potential of actinobacteria isolated from South African environments.</title>
        <authorList>
            <person name="Le Roes-Hill M."/>
            <person name="Prins A."/>
            <person name="Durrell K.A."/>
        </authorList>
    </citation>
    <scope>NUCLEOTIDE SEQUENCE [LARGE SCALE GENOMIC DNA]</scope>
    <source>
        <strain evidence="4 5">HMC13</strain>
    </source>
</reference>
<evidence type="ECO:0000256" key="2">
    <source>
        <dbReference type="SAM" id="MobiDB-lite"/>
    </source>
</evidence>
<accession>A0A243S9D1</accession>
<feature type="region of interest" description="Disordered" evidence="2">
    <location>
        <begin position="1"/>
        <end position="91"/>
    </location>
</feature>
<feature type="compositionally biased region" description="Basic residues" evidence="2">
    <location>
        <begin position="67"/>
        <end position="82"/>
    </location>
</feature>
<evidence type="ECO:0000259" key="3">
    <source>
        <dbReference type="Pfam" id="PF12850"/>
    </source>
</evidence>
<sequence>MPVGPAAATRRPARGPPRSGHPLPHATARSRPAHRPARHRGHLRRDSAGRRGRRPGPSGAQLAGPGRTHHHRRQGRGRRRPCLRGVGGPGADRNEWVRAVRHAVVTDVHGDTARLRAVLEGIREQRVDRVVCLGDVFECRVGKREVDGYEFGGRLSDVFDPDPELARLLDGVLLVRGNQEERIRALVPDHRLPEWTRPLLDAPLEHRTDFGLYCHGHPLPWRELEPGLWCPAEADFPGRALVHGHHHRSALYRLWPGGTGPVRVERLPVRFGTPVPLAPDGRYVVNVGSVTRCAPDRGPSPVWAVVDEAAATVTYHRAPVPPSSQPTEKQ</sequence>
<protein>
    <recommendedName>
        <fullName evidence="3">Calcineurin-like phosphoesterase domain-containing protein</fullName>
    </recommendedName>
</protein>
<keyword evidence="5" id="KW-1185">Reference proteome</keyword>
<evidence type="ECO:0000313" key="4">
    <source>
        <dbReference type="EMBL" id="OUD04228.1"/>
    </source>
</evidence>
<dbReference type="AlphaFoldDB" id="A0A243S9D1"/>
<dbReference type="SUPFAM" id="SSF56300">
    <property type="entry name" value="Metallo-dependent phosphatases"/>
    <property type="match status" value="1"/>
</dbReference>
<dbReference type="Gene3D" id="3.60.21.10">
    <property type="match status" value="1"/>
</dbReference>
<dbReference type="CDD" id="cd00838">
    <property type="entry name" value="MPP_superfamily"/>
    <property type="match status" value="1"/>
</dbReference>
<dbReference type="InterPro" id="IPR024654">
    <property type="entry name" value="Calcineurin-like_PHP_lpxH"/>
</dbReference>
<evidence type="ECO:0000256" key="1">
    <source>
        <dbReference type="ARBA" id="ARBA00008950"/>
    </source>
</evidence>
<dbReference type="InterPro" id="IPR029052">
    <property type="entry name" value="Metallo-depent_PP-like"/>
</dbReference>
<organism evidence="4 5">
    <name type="scientific">Streptomyces swartbergensis</name>
    <dbReference type="NCBI Taxonomy" id="487165"/>
    <lineage>
        <taxon>Bacteria</taxon>
        <taxon>Bacillati</taxon>
        <taxon>Actinomycetota</taxon>
        <taxon>Actinomycetes</taxon>
        <taxon>Kitasatosporales</taxon>
        <taxon>Streptomycetaceae</taxon>
        <taxon>Streptomyces</taxon>
    </lineage>
</organism>
<evidence type="ECO:0000313" key="5">
    <source>
        <dbReference type="Proteomes" id="UP000195105"/>
    </source>
</evidence>